<comment type="subcellular location">
    <subcellularLocation>
        <location evidence="1 11">Cell outer membrane</location>
        <topology evidence="1 11">Multi-pass membrane protein</topology>
    </subcellularLocation>
</comment>
<dbReference type="SUPFAM" id="SSF56935">
    <property type="entry name" value="Porins"/>
    <property type="match status" value="1"/>
</dbReference>
<organism evidence="16 17">
    <name type="scientific">Peiella sedimenti</name>
    <dbReference type="NCBI Taxonomy" id="3061083"/>
    <lineage>
        <taxon>Bacteria</taxon>
        <taxon>Pseudomonadati</taxon>
        <taxon>Pseudomonadota</taxon>
        <taxon>Alphaproteobacteria</taxon>
        <taxon>Caulobacterales</taxon>
        <taxon>Caulobacteraceae</taxon>
        <taxon>Peiella</taxon>
    </lineage>
</organism>
<feature type="domain" description="TonB-dependent receptor plug" evidence="15">
    <location>
        <begin position="47"/>
        <end position="155"/>
    </location>
</feature>
<evidence type="ECO:0000259" key="14">
    <source>
        <dbReference type="Pfam" id="PF00593"/>
    </source>
</evidence>
<feature type="signal peptide" evidence="13">
    <location>
        <begin position="1"/>
        <end position="26"/>
    </location>
</feature>
<dbReference type="Pfam" id="PF00593">
    <property type="entry name" value="TonB_dep_Rec_b-barrel"/>
    <property type="match status" value="1"/>
</dbReference>
<dbReference type="Proteomes" id="UP001169063">
    <property type="component" value="Unassembled WGS sequence"/>
</dbReference>
<evidence type="ECO:0000256" key="1">
    <source>
        <dbReference type="ARBA" id="ARBA00004571"/>
    </source>
</evidence>
<evidence type="ECO:0000256" key="2">
    <source>
        <dbReference type="ARBA" id="ARBA00022448"/>
    </source>
</evidence>
<dbReference type="PANTHER" id="PTHR32552">
    <property type="entry name" value="FERRICHROME IRON RECEPTOR-RELATED"/>
    <property type="match status" value="1"/>
</dbReference>
<evidence type="ECO:0000259" key="15">
    <source>
        <dbReference type="Pfam" id="PF07715"/>
    </source>
</evidence>
<keyword evidence="3 11" id="KW-1134">Transmembrane beta strand</keyword>
<evidence type="ECO:0000256" key="11">
    <source>
        <dbReference type="PROSITE-ProRule" id="PRU01360"/>
    </source>
</evidence>
<feature type="domain" description="TonB-dependent receptor-like beta-barrel" evidence="14">
    <location>
        <begin position="277"/>
        <end position="817"/>
    </location>
</feature>
<keyword evidence="5 11" id="KW-0812">Transmembrane</keyword>
<evidence type="ECO:0000256" key="5">
    <source>
        <dbReference type="ARBA" id="ARBA00022692"/>
    </source>
</evidence>
<dbReference type="InterPro" id="IPR000531">
    <property type="entry name" value="Beta-barrel_TonB"/>
</dbReference>
<keyword evidence="9 11" id="KW-0472">Membrane</keyword>
<evidence type="ECO:0000256" key="13">
    <source>
        <dbReference type="SAM" id="SignalP"/>
    </source>
</evidence>
<accession>A0ABT8SI54</accession>
<evidence type="ECO:0000256" key="8">
    <source>
        <dbReference type="ARBA" id="ARBA00023077"/>
    </source>
</evidence>
<sequence>MRFSLALRSTASAAVMAMVAGGAAFAQEEPTAVEEIVVTAQKREQSLQDVPIVVTALSGEMLEDAGVHDIKDLQILTPGLTVTSTTTEASTTARIRGIGTVGDNPGLESSVGIVIDGVYRPRNGVGFGDLGELQRIEVLKGPQGTLFGKNTSAGVINILTEAPSFEPGFSGEATYGNFGAWRLNGAVTGPLSETVAGRLYVGAGQRDGFYDVLLGDGPRTLTEDADQNFWTARGQLLFLPSDDASIRIIADYTSRDENCCAAVQIRSGPTAAFVNALATNGEGVRPFTTGGFGPPPGYDYLPFSRTAYSNRDTGQAMEDMGLSAQADLDLDLFGGSTLTSITAWRTWETDNGMDIDYSGADIAYRPQDGQFTSSFDQLSQEFRLAGQSGGLNWLVGAFFASESLERNDSFFFGADYSPFLSFQFTAALNALNPAIAISPARYGCMTALGLTAPELQGCLVGLVAPRGPVQDAGQGFRDTYTQDSDTWALFTNNSWQLTDAFELTLGLRYTHESKSLNGLQDNLGTNGAACAGYLANLTTVATVLGGGNPVAGTPAAQTFAGRYCLPWTNPFYDNRVINEDHSDGDWSGTIKGTYRFNDDFMVYGSYARGYKGFGYNLDRVQTGITPNSTLFFPAETVDSYELGAKTTWLDGSLLFNATLFWQTFDNFQLNTFLGTSFVVESIPSVESQGVDMDLIWRTPVDGLSFQGGLTYSQTEYGNFTAADLFNPGNFPQLSLLPGSQMSFAPEWSGSAAFNYERSLAGDMMLGLNLAAKYTSEYNTKSDLLPAGMQEALTLFNGRISFGPADERWALELWGQNLTDEDYYQVVFNGFAQGDAFPNRTTPQPSGTPYPGTFYNPNTDTQTYDAFLGQPRTYGVTFRVRY</sequence>
<keyword evidence="6" id="KW-0408">Iron</keyword>
<evidence type="ECO:0000256" key="6">
    <source>
        <dbReference type="ARBA" id="ARBA00023004"/>
    </source>
</evidence>
<dbReference type="InterPro" id="IPR036942">
    <property type="entry name" value="Beta-barrel_TonB_sf"/>
</dbReference>
<evidence type="ECO:0000256" key="10">
    <source>
        <dbReference type="ARBA" id="ARBA00023237"/>
    </source>
</evidence>
<dbReference type="Gene3D" id="2.40.170.20">
    <property type="entry name" value="TonB-dependent receptor, beta-barrel domain"/>
    <property type="match status" value="2"/>
</dbReference>
<comment type="caution">
    <text evidence="16">The sequence shown here is derived from an EMBL/GenBank/DDBJ whole genome shotgun (WGS) entry which is preliminary data.</text>
</comment>
<evidence type="ECO:0000256" key="12">
    <source>
        <dbReference type="RuleBase" id="RU003357"/>
    </source>
</evidence>
<gene>
    <name evidence="16" type="ORF">Q0812_01290</name>
</gene>
<dbReference type="PROSITE" id="PS52016">
    <property type="entry name" value="TONB_DEPENDENT_REC_3"/>
    <property type="match status" value="1"/>
</dbReference>
<keyword evidence="13" id="KW-0732">Signal</keyword>
<keyword evidence="2 11" id="KW-0813">Transport</keyword>
<dbReference type="InterPro" id="IPR039426">
    <property type="entry name" value="TonB-dep_rcpt-like"/>
</dbReference>
<dbReference type="Pfam" id="PF07715">
    <property type="entry name" value="Plug"/>
    <property type="match status" value="1"/>
</dbReference>
<keyword evidence="4" id="KW-0410">Iron transport</keyword>
<evidence type="ECO:0000313" key="17">
    <source>
        <dbReference type="Proteomes" id="UP001169063"/>
    </source>
</evidence>
<dbReference type="PANTHER" id="PTHR32552:SF81">
    <property type="entry name" value="TONB-DEPENDENT OUTER MEMBRANE RECEPTOR"/>
    <property type="match status" value="1"/>
</dbReference>
<keyword evidence="10 11" id="KW-0998">Cell outer membrane</keyword>
<keyword evidence="16" id="KW-0675">Receptor</keyword>
<evidence type="ECO:0000256" key="9">
    <source>
        <dbReference type="ARBA" id="ARBA00023136"/>
    </source>
</evidence>
<comment type="similarity">
    <text evidence="11 12">Belongs to the TonB-dependent receptor family.</text>
</comment>
<name>A0ABT8SI54_9CAUL</name>
<keyword evidence="8 12" id="KW-0798">TonB box</keyword>
<protein>
    <submittedName>
        <fullName evidence="16">TonB-dependent receptor</fullName>
    </submittedName>
</protein>
<proteinExistence type="inferred from homology"/>
<keyword evidence="7" id="KW-0406">Ion transport</keyword>
<evidence type="ECO:0000256" key="3">
    <source>
        <dbReference type="ARBA" id="ARBA00022452"/>
    </source>
</evidence>
<evidence type="ECO:0000256" key="4">
    <source>
        <dbReference type="ARBA" id="ARBA00022496"/>
    </source>
</evidence>
<dbReference type="RefSeq" id="WP_302108484.1">
    <property type="nucleotide sequence ID" value="NZ_JAUKTR010000001.1"/>
</dbReference>
<dbReference type="EMBL" id="JAUKTR010000001">
    <property type="protein sequence ID" value="MDO1558061.1"/>
    <property type="molecule type" value="Genomic_DNA"/>
</dbReference>
<evidence type="ECO:0000256" key="7">
    <source>
        <dbReference type="ARBA" id="ARBA00023065"/>
    </source>
</evidence>
<keyword evidence="17" id="KW-1185">Reference proteome</keyword>
<dbReference type="InterPro" id="IPR012910">
    <property type="entry name" value="Plug_dom"/>
</dbReference>
<feature type="chain" id="PRO_5046549047" evidence="13">
    <location>
        <begin position="27"/>
        <end position="881"/>
    </location>
</feature>
<reference evidence="16" key="1">
    <citation type="submission" date="2023-07" db="EMBL/GenBank/DDBJ databases">
        <title>Brevundimonas soil sp. nov., isolated from the soil of chemical plant.</title>
        <authorList>
            <person name="Wu N."/>
        </authorList>
    </citation>
    <scope>NUCLEOTIDE SEQUENCE</scope>
    <source>
        <strain evidence="16">XZ-24</strain>
    </source>
</reference>
<evidence type="ECO:0000313" key="16">
    <source>
        <dbReference type="EMBL" id="MDO1558061.1"/>
    </source>
</evidence>